<dbReference type="CDD" id="cd00093">
    <property type="entry name" value="HTH_XRE"/>
    <property type="match status" value="1"/>
</dbReference>
<reference evidence="2 3" key="1">
    <citation type="submission" date="2018-04" db="EMBL/GenBank/DDBJ databases">
        <title>Genomic Encyclopedia of Archaeal and Bacterial Type Strains, Phase II (KMG-II): from individual species to whole genera.</title>
        <authorList>
            <person name="Goeker M."/>
        </authorList>
    </citation>
    <scope>NUCLEOTIDE SEQUENCE [LARGE SCALE GENOMIC DNA]</scope>
    <source>
        <strain evidence="2 3">DSM 100434</strain>
    </source>
</reference>
<dbReference type="Pfam" id="PF13560">
    <property type="entry name" value="HTH_31"/>
    <property type="match status" value="1"/>
</dbReference>
<dbReference type="InterPro" id="IPR001387">
    <property type="entry name" value="Cro/C1-type_HTH"/>
</dbReference>
<organism evidence="2 3">
    <name type="scientific">Celeribacter persicus</name>
    <dbReference type="NCBI Taxonomy" id="1651082"/>
    <lineage>
        <taxon>Bacteria</taxon>
        <taxon>Pseudomonadati</taxon>
        <taxon>Pseudomonadota</taxon>
        <taxon>Alphaproteobacteria</taxon>
        <taxon>Rhodobacterales</taxon>
        <taxon>Roseobacteraceae</taxon>
        <taxon>Celeribacter</taxon>
    </lineage>
</organism>
<dbReference type="Proteomes" id="UP000244077">
    <property type="component" value="Unassembled WGS sequence"/>
</dbReference>
<gene>
    <name evidence="2" type="ORF">C8N42_11350</name>
</gene>
<keyword evidence="2" id="KW-0238">DNA-binding</keyword>
<accession>A0A2T5HBG0</accession>
<evidence type="ECO:0000259" key="1">
    <source>
        <dbReference type="PROSITE" id="PS50943"/>
    </source>
</evidence>
<comment type="caution">
    <text evidence="2">The sequence shown here is derived from an EMBL/GenBank/DDBJ whole genome shotgun (WGS) entry which is preliminary data.</text>
</comment>
<dbReference type="SUPFAM" id="SSF47413">
    <property type="entry name" value="lambda repressor-like DNA-binding domains"/>
    <property type="match status" value="1"/>
</dbReference>
<keyword evidence="3" id="KW-1185">Reference proteome</keyword>
<proteinExistence type="predicted"/>
<evidence type="ECO:0000313" key="3">
    <source>
        <dbReference type="Proteomes" id="UP000244077"/>
    </source>
</evidence>
<dbReference type="PROSITE" id="PS50943">
    <property type="entry name" value="HTH_CROC1"/>
    <property type="match status" value="1"/>
</dbReference>
<sequence length="232" mass="26746">MREKELSPVQLRHVFGANLRALSSGARSISSLCRALEINRTQYNRYLNGEAFPRPDVLNRICKHFDVDARILLEPLETITRQSCADALGEISSLLSDLDMLDIPAKTLPEGAYLYYRVSYFVPSDISCSLIGFRRDAHGVMRIRGYMPYASSDRIGLPRAASTRRLRGVVFRQLMGFPSSCRWSALRSWCWVVLNRAILDWKTSISEVRFQCRMCFRQRPSCCNGWNRLWPR</sequence>
<dbReference type="Gene3D" id="1.10.260.40">
    <property type="entry name" value="lambda repressor-like DNA-binding domains"/>
    <property type="match status" value="1"/>
</dbReference>
<dbReference type="GO" id="GO:0003677">
    <property type="term" value="F:DNA binding"/>
    <property type="evidence" value="ECO:0007669"/>
    <property type="project" value="UniProtKB-KW"/>
</dbReference>
<dbReference type="AlphaFoldDB" id="A0A2T5HBG0"/>
<dbReference type="EMBL" id="QAOH01000013">
    <property type="protein sequence ID" value="PTQ68907.1"/>
    <property type="molecule type" value="Genomic_DNA"/>
</dbReference>
<evidence type="ECO:0000313" key="2">
    <source>
        <dbReference type="EMBL" id="PTQ68907.1"/>
    </source>
</evidence>
<protein>
    <submittedName>
        <fullName evidence="2">Cro/C1-type helix-turn-helix DNA-binding protein</fullName>
    </submittedName>
</protein>
<dbReference type="InterPro" id="IPR010982">
    <property type="entry name" value="Lambda_DNA-bd_dom_sf"/>
</dbReference>
<feature type="domain" description="HTH cro/C1-type" evidence="1">
    <location>
        <begin position="28"/>
        <end position="72"/>
    </location>
</feature>
<name>A0A2T5HBG0_9RHOB</name>